<dbReference type="SMART" id="SM00487">
    <property type="entry name" value="DEXDc"/>
    <property type="match status" value="1"/>
</dbReference>
<evidence type="ECO:0000313" key="7">
    <source>
        <dbReference type="Proteomes" id="UP000000271"/>
    </source>
</evidence>
<proteinExistence type="predicted"/>
<dbReference type="InterPro" id="IPR014001">
    <property type="entry name" value="Helicase_ATP-bd"/>
</dbReference>
<keyword evidence="1" id="KW-0547">Nucleotide-binding</keyword>
<sequence length="517" mass="57267">MRFLRVQNREAEVHFRQTFPGEACLLVPEALRDLPAHWRAASHIVNDLMIVPARAPKDRAFQPEPALLAMTEGRKLLLDEVTSVHPLEIVDAHVKNGWLLYERATPDDSGGCPRCGSVMDGEIPHCARCGRRCRYCRDCIQMGRISMCSLFVVSAERQEPKKRDVTVTFHGTLTGPQERSSSYLVNEVTKGAPEVLCWAVCGAGKTEMLFPLIRKTLSNGEPVMIATPRADVVKELVPRLQSAFPEVRTAGFYGDCPDRYAAYDLAVATTHQAMRFKDAFPLIIIDEVDAFPFTVDERLGFAVNGALRSGGSIVYLTATPSKVLRKRAEQGELPFTRVPRRFHGHPLPEPKAAWVGDWKRRLKKGRLPQKVMVWLKARLQEERPAFLFVPEIALLDQVVAAILKGYPVLDPISVTSVHAKDDKRGEKVQGFRSGAIRIIVTTTILERGVTVPGAQVAVLGAEDAIFDEAALVQMAGRAGRSKDAPDGDVVFFHHGRTMALNQAISHIRNMNMEGGEA</sequence>
<dbReference type="EMBL" id="CP001791">
    <property type="protein sequence ID" value="ADH98541.1"/>
    <property type="molecule type" value="Genomic_DNA"/>
</dbReference>
<keyword evidence="3" id="KW-0238">DNA-binding</keyword>
<keyword evidence="6" id="KW-0347">Helicase</keyword>
<evidence type="ECO:0000259" key="4">
    <source>
        <dbReference type="PROSITE" id="PS51192"/>
    </source>
</evidence>
<evidence type="ECO:0000256" key="1">
    <source>
        <dbReference type="ARBA" id="ARBA00022741"/>
    </source>
</evidence>
<dbReference type="GO" id="GO:0006302">
    <property type="term" value="P:double-strand break repair"/>
    <property type="evidence" value="ECO:0007669"/>
    <property type="project" value="TreeGrafter"/>
</dbReference>
<evidence type="ECO:0000256" key="3">
    <source>
        <dbReference type="ARBA" id="ARBA00023125"/>
    </source>
</evidence>
<keyword evidence="6" id="KW-0378">Hydrolase</keyword>
<organism evidence="6 7">
    <name type="scientific">Bacillus selenitireducens (strain ATCC 700615 / DSM 15326 / MLS10)</name>
    <dbReference type="NCBI Taxonomy" id="439292"/>
    <lineage>
        <taxon>Bacteria</taxon>
        <taxon>Bacillati</taxon>
        <taxon>Bacillota</taxon>
        <taxon>Bacilli</taxon>
        <taxon>Bacillales</taxon>
        <taxon>Bacillaceae</taxon>
        <taxon>Salisediminibacterium</taxon>
    </lineage>
</organism>
<accession>D6Y0F0</accession>
<feature type="domain" description="Helicase C-terminal" evidence="5">
    <location>
        <begin position="371"/>
        <end position="517"/>
    </location>
</feature>
<dbReference type="SUPFAM" id="SSF52540">
    <property type="entry name" value="P-loop containing nucleoside triphosphate hydrolases"/>
    <property type="match status" value="1"/>
</dbReference>
<feature type="domain" description="Helicase ATP-binding" evidence="4">
    <location>
        <begin position="186"/>
        <end position="338"/>
    </location>
</feature>
<dbReference type="Gene3D" id="3.40.50.300">
    <property type="entry name" value="P-loop containing nucleotide triphosphate hydrolases"/>
    <property type="match status" value="2"/>
</dbReference>
<keyword evidence="7" id="KW-1185">Reference proteome</keyword>
<dbReference type="OrthoDB" id="2077914at2"/>
<protein>
    <submittedName>
        <fullName evidence="6">Helicase domain protein</fullName>
    </submittedName>
</protein>
<dbReference type="PANTHER" id="PTHR30580:SF1">
    <property type="entry name" value="COMF OPERON PROTEIN 1"/>
    <property type="match status" value="1"/>
</dbReference>
<evidence type="ECO:0000313" key="6">
    <source>
        <dbReference type="EMBL" id="ADH98541.1"/>
    </source>
</evidence>
<dbReference type="InterPro" id="IPR027417">
    <property type="entry name" value="P-loop_NTPase"/>
</dbReference>
<dbReference type="GO" id="GO:0005524">
    <property type="term" value="F:ATP binding"/>
    <property type="evidence" value="ECO:0007669"/>
    <property type="project" value="UniProtKB-KW"/>
</dbReference>
<dbReference type="HOGENOM" id="CLU_024742_0_0_9"/>
<reference evidence="6" key="1">
    <citation type="submission" date="2009-10" db="EMBL/GenBank/DDBJ databases">
        <title>Complete sequence of Bacillus selenitireducens MLS10.</title>
        <authorList>
            <consortium name="US DOE Joint Genome Institute"/>
            <person name="Lucas S."/>
            <person name="Copeland A."/>
            <person name="Lapidus A."/>
            <person name="Glavina del Rio T."/>
            <person name="Dalin E."/>
            <person name="Tice H."/>
            <person name="Bruce D."/>
            <person name="Goodwin L."/>
            <person name="Pitluck S."/>
            <person name="Sims D."/>
            <person name="Brettin T."/>
            <person name="Detter J.C."/>
            <person name="Han C."/>
            <person name="Larimer F."/>
            <person name="Land M."/>
            <person name="Hauser L."/>
            <person name="Kyrpides N."/>
            <person name="Ovchinnikova G."/>
            <person name="Stolz J."/>
        </authorList>
    </citation>
    <scope>NUCLEOTIDE SEQUENCE [LARGE SCALE GENOMIC DNA]</scope>
    <source>
        <strain evidence="6">MLS10</strain>
    </source>
</reference>
<dbReference type="SMART" id="SM00490">
    <property type="entry name" value="HELICc"/>
    <property type="match status" value="1"/>
</dbReference>
<gene>
    <name evidence="6" type="ordered locus">Bsel_1021</name>
</gene>
<dbReference type="GO" id="GO:0003677">
    <property type="term" value="F:DNA binding"/>
    <property type="evidence" value="ECO:0007669"/>
    <property type="project" value="UniProtKB-KW"/>
</dbReference>
<dbReference type="RefSeq" id="WP_013171966.1">
    <property type="nucleotide sequence ID" value="NC_014219.1"/>
</dbReference>
<name>D6Y0F0_BACIE</name>
<dbReference type="KEGG" id="bse:Bsel_1021"/>
<dbReference type="GO" id="GO:0006270">
    <property type="term" value="P:DNA replication initiation"/>
    <property type="evidence" value="ECO:0007669"/>
    <property type="project" value="TreeGrafter"/>
</dbReference>
<dbReference type="GO" id="GO:0006310">
    <property type="term" value="P:DNA recombination"/>
    <property type="evidence" value="ECO:0007669"/>
    <property type="project" value="TreeGrafter"/>
</dbReference>
<dbReference type="InterPro" id="IPR006935">
    <property type="entry name" value="Helicase/UvrB_N"/>
</dbReference>
<dbReference type="GO" id="GO:0043138">
    <property type="term" value="F:3'-5' DNA helicase activity"/>
    <property type="evidence" value="ECO:0007669"/>
    <property type="project" value="TreeGrafter"/>
</dbReference>
<dbReference type="PROSITE" id="PS51192">
    <property type="entry name" value="HELICASE_ATP_BIND_1"/>
    <property type="match status" value="1"/>
</dbReference>
<dbReference type="STRING" id="439292.Bsel_1021"/>
<dbReference type="GO" id="GO:0016787">
    <property type="term" value="F:hydrolase activity"/>
    <property type="evidence" value="ECO:0007669"/>
    <property type="project" value="InterPro"/>
</dbReference>
<dbReference type="PROSITE" id="PS51194">
    <property type="entry name" value="HELICASE_CTER"/>
    <property type="match status" value="1"/>
</dbReference>
<dbReference type="PANTHER" id="PTHR30580">
    <property type="entry name" value="PRIMOSOMAL PROTEIN N"/>
    <property type="match status" value="1"/>
</dbReference>
<evidence type="ECO:0000256" key="2">
    <source>
        <dbReference type="ARBA" id="ARBA00022840"/>
    </source>
</evidence>
<keyword evidence="2" id="KW-0067">ATP-binding</keyword>
<evidence type="ECO:0000259" key="5">
    <source>
        <dbReference type="PROSITE" id="PS51194"/>
    </source>
</evidence>
<dbReference type="InterPro" id="IPR001650">
    <property type="entry name" value="Helicase_C-like"/>
</dbReference>
<dbReference type="Proteomes" id="UP000000271">
    <property type="component" value="Chromosome"/>
</dbReference>
<dbReference type="Pfam" id="PF00271">
    <property type="entry name" value="Helicase_C"/>
    <property type="match status" value="1"/>
</dbReference>
<dbReference type="Pfam" id="PF04851">
    <property type="entry name" value="ResIII"/>
    <property type="match status" value="1"/>
</dbReference>
<dbReference type="eggNOG" id="COG4098">
    <property type="taxonomic scope" value="Bacteria"/>
</dbReference>
<dbReference type="AlphaFoldDB" id="D6Y0F0"/>